<proteinExistence type="predicted"/>
<organism evidence="2 3">
    <name type="scientific">Bradyrhizobium ontarionense</name>
    <dbReference type="NCBI Taxonomy" id="2898149"/>
    <lineage>
        <taxon>Bacteria</taxon>
        <taxon>Pseudomonadati</taxon>
        <taxon>Pseudomonadota</taxon>
        <taxon>Alphaproteobacteria</taxon>
        <taxon>Hyphomicrobiales</taxon>
        <taxon>Nitrobacteraceae</taxon>
        <taxon>Bradyrhizobium</taxon>
    </lineage>
</organism>
<dbReference type="Proteomes" id="UP001431010">
    <property type="component" value="Chromosome"/>
</dbReference>
<reference evidence="2" key="1">
    <citation type="journal article" date="2024" name="Antonie Van Leeuwenhoek">
        <title>Bradyrhizobium ontarionense sp. nov., a novel bacterial symbiont isolated from Aeschynomene indica (Indian jointvetch), harbours photosynthesis, nitrogen fixation and nitrous oxide (N2O) reductase genes.</title>
        <authorList>
            <person name="Bromfield E.S.P."/>
            <person name="Cloutier S."/>
        </authorList>
    </citation>
    <scope>NUCLEOTIDE SEQUENCE</scope>
    <source>
        <strain evidence="2">A19</strain>
    </source>
</reference>
<sequence>MSRKPKLIDATPQITISADQAAVAAITAKADAERLAAEAAAKADAERLAAEAAAAKAQAERAAADASAAGVTVSSPPTVMLSPEAAVATFALALAPDGWSIKVATRKGRTQTRYRVGRAFGPEAVTIKVDDLTGDELKALHDDAELIVTIKDESENEESGN</sequence>
<keyword evidence="1" id="KW-0175">Coiled coil</keyword>
<dbReference type="RefSeq" id="WP_231323589.1">
    <property type="nucleotide sequence ID" value="NZ_CP088156.1"/>
</dbReference>
<dbReference type="EMBL" id="CP088156">
    <property type="protein sequence ID" value="UFZ05463.1"/>
    <property type="molecule type" value="Genomic_DNA"/>
</dbReference>
<keyword evidence="3" id="KW-1185">Reference proteome</keyword>
<protein>
    <recommendedName>
        <fullName evidence="4">Mu-like prophage FluMu N-terminal domain-containing protein</fullName>
    </recommendedName>
</protein>
<evidence type="ECO:0008006" key="4">
    <source>
        <dbReference type="Google" id="ProtNLM"/>
    </source>
</evidence>
<accession>A0ABY3RFG2</accession>
<evidence type="ECO:0000313" key="2">
    <source>
        <dbReference type="EMBL" id="UFZ05463.1"/>
    </source>
</evidence>
<evidence type="ECO:0000313" key="3">
    <source>
        <dbReference type="Proteomes" id="UP001431010"/>
    </source>
</evidence>
<feature type="coiled-coil region" evidence="1">
    <location>
        <begin position="38"/>
        <end position="65"/>
    </location>
</feature>
<evidence type="ECO:0000256" key="1">
    <source>
        <dbReference type="SAM" id="Coils"/>
    </source>
</evidence>
<name>A0ABY3RFG2_9BRAD</name>
<gene>
    <name evidence="2" type="ORF">LQG66_03865</name>
</gene>